<dbReference type="Gene3D" id="1.10.287.1060">
    <property type="entry name" value="ESAT-6-like"/>
    <property type="match status" value="1"/>
</dbReference>
<dbReference type="GO" id="GO:0007034">
    <property type="term" value="P:vacuolar transport"/>
    <property type="evidence" value="ECO:0007669"/>
    <property type="project" value="InterPro"/>
</dbReference>
<evidence type="ECO:0000256" key="2">
    <source>
        <dbReference type="ARBA" id="ARBA00004542"/>
    </source>
</evidence>
<keyword evidence="10" id="KW-0813">Transport</keyword>
<keyword evidence="9" id="KW-0967">Endosome</keyword>
<dbReference type="GO" id="GO:0031267">
    <property type="term" value="F:small GTPase binding"/>
    <property type="evidence" value="ECO:0007669"/>
    <property type="project" value="InterPro"/>
</dbReference>
<evidence type="ECO:0000256" key="12">
    <source>
        <dbReference type="ARBA" id="ARBA00023054"/>
    </source>
</evidence>
<keyword evidence="11 19" id="KW-1133">Transmembrane helix</keyword>
<dbReference type="Pfam" id="PF02990">
    <property type="entry name" value="EMP70"/>
    <property type="match status" value="1"/>
</dbReference>
<evidence type="ECO:0000256" key="8">
    <source>
        <dbReference type="ARBA" id="ARBA00022737"/>
    </source>
</evidence>
<evidence type="ECO:0000259" key="20">
    <source>
        <dbReference type="PROSITE" id="PS50166"/>
    </source>
</evidence>
<dbReference type="SUPFAM" id="SSF48371">
    <property type="entry name" value="ARM repeat"/>
    <property type="match status" value="2"/>
</dbReference>
<dbReference type="FunFam" id="1.10.287.1060:FF:000001">
    <property type="entry name" value="Charged multivesicular body protein 4b"/>
    <property type="match status" value="1"/>
</dbReference>
<dbReference type="PANTHER" id="PTHR10766:SF177">
    <property type="entry name" value="TRANSMEMBRANE 9 SUPERFAMILY MEMBER 1"/>
    <property type="match status" value="1"/>
</dbReference>
<gene>
    <name evidence="21" type="ORF">J0S82_014878</name>
</gene>
<dbReference type="GO" id="GO:0000421">
    <property type="term" value="C:autophagosome membrane"/>
    <property type="evidence" value="ECO:0007669"/>
    <property type="project" value="UniProtKB-SubCell"/>
</dbReference>
<proteinExistence type="inferred from homology"/>
<evidence type="ECO:0000256" key="10">
    <source>
        <dbReference type="ARBA" id="ARBA00022927"/>
    </source>
</evidence>
<evidence type="ECO:0000256" key="18">
    <source>
        <dbReference type="SAM" id="MobiDB-lite"/>
    </source>
</evidence>
<evidence type="ECO:0000256" key="13">
    <source>
        <dbReference type="ARBA" id="ARBA00023136"/>
    </source>
</evidence>
<dbReference type="InterPro" id="IPR004240">
    <property type="entry name" value="EMP70"/>
</dbReference>
<protein>
    <recommendedName>
        <fullName evidence="15">Transmembrane 9 superfamily member 1</fullName>
    </recommendedName>
</protein>
<dbReference type="InterPro" id="IPR001494">
    <property type="entry name" value="Importin-beta_N"/>
</dbReference>
<dbReference type="InterPro" id="IPR011989">
    <property type="entry name" value="ARM-like"/>
</dbReference>
<dbReference type="InterPro" id="IPR021133">
    <property type="entry name" value="HEAT_type_2"/>
</dbReference>
<evidence type="ECO:0000256" key="6">
    <source>
        <dbReference type="ARBA" id="ARBA00022692"/>
    </source>
</evidence>
<name>A0A8J5ZXC7_GALPY</name>
<feature type="region of interest" description="Disordered" evidence="18">
    <location>
        <begin position="1488"/>
        <end position="1510"/>
    </location>
</feature>
<dbReference type="Pfam" id="PF03357">
    <property type="entry name" value="Snf7"/>
    <property type="match status" value="1"/>
</dbReference>
<dbReference type="Gene3D" id="1.25.10.10">
    <property type="entry name" value="Leucine-rich Repeat Variant"/>
    <property type="match status" value="1"/>
</dbReference>
<comment type="subcellular location">
    <subcellularLocation>
        <location evidence="2">Cytoplasmic vesicle</location>
        <location evidence="2">Autophagosome membrane</location>
        <topology evidence="2">Multi-pass membrane protein</topology>
    </subcellularLocation>
    <subcellularLocation>
        <location evidence="3">Late endosome membrane</location>
        <topology evidence="3">Peripheral membrane protein</topology>
    </subcellularLocation>
    <subcellularLocation>
        <location evidence="1">Lysosome membrane</location>
        <topology evidence="1">Multi-pass membrane protein</topology>
    </subcellularLocation>
</comment>
<dbReference type="Gene3D" id="6.10.250.1710">
    <property type="match status" value="1"/>
</dbReference>
<comment type="function">
    <text evidence="14">Plays an essential role in autophagy.</text>
</comment>
<evidence type="ECO:0000256" key="5">
    <source>
        <dbReference type="ARBA" id="ARBA00006190"/>
    </source>
</evidence>
<keyword evidence="6 19" id="KW-0812">Transmembrane</keyword>
<keyword evidence="8" id="KW-0677">Repeat</keyword>
<feature type="repeat" description="HEAT" evidence="16">
    <location>
        <begin position="1240"/>
        <end position="1280"/>
    </location>
</feature>
<evidence type="ECO:0000313" key="21">
    <source>
        <dbReference type="EMBL" id="KAG8509401.1"/>
    </source>
</evidence>
<dbReference type="PROSITE" id="PS50166">
    <property type="entry name" value="IMPORTIN_B_NT"/>
    <property type="match status" value="1"/>
</dbReference>
<feature type="coiled-coil region" evidence="17">
    <location>
        <begin position="1656"/>
        <end position="1683"/>
    </location>
</feature>
<comment type="similarity">
    <text evidence="5">Belongs to the SNF7 family.</text>
</comment>
<feature type="transmembrane region" description="Helical" evidence="19">
    <location>
        <begin position="437"/>
        <end position="460"/>
    </location>
</feature>
<evidence type="ECO:0000256" key="3">
    <source>
        <dbReference type="ARBA" id="ARBA00004633"/>
    </source>
</evidence>
<evidence type="ECO:0000256" key="16">
    <source>
        <dbReference type="PROSITE-ProRule" id="PRU00103"/>
    </source>
</evidence>
<feature type="transmembrane region" description="Helical" evidence="19">
    <location>
        <begin position="609"/>
        <end position="636"/>
    </location>
</feature>
<evidence type="ECO:0000256" key="7">
    <source>
        <dbReference type="ARBA" id="ARBA00022729"/>
    </source>
</evidence>
<feature type="region of interest" description="Disordered" evidence="18">
    <location>
        <begin position="170"/>
        <end position="193"/>
    </location>
</feature>
<dbReference type="PANTHER" id="PTHR10766">
    <property type="entry name" value="TRANSMEMBRANE 9 SUPERFAMILY PROTEIN"/>
    <property type="match status" value="1"/>
</dbReference>
<dbReference type="EMBL" id="JAGFMF010011946">
    <property type="protein sequence ID" value="KAG8509401.1"/>
    <property type="molecule type" value="Genomic_DNA"/>
</dbReference>
<keyword evidence="12 17" id="KW-0175">Coiled coil</keyword>
<dbReference type="GO" id="GO:0006886">
    <property type="term" value="P:intracellular protein transport"/>
    <property type="evidence" value="ECO:0007669"/>
    <property type="project" value="InterPro"/>
</dbReference>
<organism evidence="21 22">
    <name type="scientific">Galemys pyrenaicus</name>
    <name type="common">Iberian desman</name>
    <name type="synonym">Pyrenean desman</name>
    <dbReference type="NCBI Taxonomy" id="202257"/>
    <lineage>
        <taxon>Eukaryota</taxon>
        <taxon>Metazoa</taxon>
        <taxon>Chordata</taxon>
        <taxon>Craniata</taxon>
        <taxon>Vertebrata</taxon>
        <taxon>Euteleostomi</taxon>
        <taxon>Mammalia</taxon>
        <taxon>Eutheria</taxon>
        <taxon>Laurasiatheria</taxon>
        <taxon>Eulipotyphla</taxon>
        <taxon>Talpidae</taxon>
        <taxon>Galemys</taxon>
    </lineage>
</organism>
<dbReference type="InterPro" id="IPR016024">
    <property type="entry name" value="ARM-type_fold"/>
</dbReference>
<dbReference type="Pfam" id="PF03810">
    <property type="entry name" value="IBN_N"/>
    <property type="match status" value="1"/>
</dbReference>
<evidence type="ECO:0000256" key="19">
    <source>
        <dbReference type="SAM" id="Phobius"/>
    </source>
</evidence>
<evidence type="ECO:0000256" key="9">
    <source>
        <dbReference type="ARBA" id="ARBA00022753"/>
    </source>
</evidence>
<feature type="compositionally biased region" description="Acidic residues" evidence="18">
    <location>
        <begin position="1488"/>
        <end position="1509"/>
    </location>
</feature>
<feature type="non-terminal residue" evidence="21">
    <location>
        <position position="1"/>
    </location>
</feature>
<evidence type="ECO:0000256" key="14">
    <source>
        <dbReference type="ARBA" id="ARBA00037688"/>
    </source>
</evidence>
<feature type="transmembrane region" description="Helical" evidence="19">
    <location>
        <begin position="701"/>
        <end position="725"/>
    </location>
</feature>
<comment type="similarity">
    <text evidence="4">Belongs to the nonaspanin (TM9SF) (TC 9.A.2) family.</text>
</comment>
<evidence type="ECO:0000256" key="1">
    <source>
        <dbReference type="ARBA" id="ARBA00004155"/>
    </source>
</evidence>
<dbReference type="GO" id="GO:0072657">
    <property type="term" value="P:protein localization to membrane"/>
    <property type="evidence" value="ECO:0007669"/>
    <property type="project" value="TreeGrafter"/>
</dbReference>
<keyword evidence="10" id="KW-0653">Protein transport</keyword>
<evidence type="ECO:0000256" key="4">
    <source>
        <dbReference type="ARBA" id="ARBA00005227"/>
    </source>
</evidence>
<feature type="domain" description="Importin N-terminal" evidence="20">
    <location>
        <begin position="845"/>
        <end position="911"/>
    </location>
</feature>
<keyword evidence="7" id="KW-0732">Signal</keyword>
<dbReference type="Pfam" id="PF13513">
    <property type="entry name" value="HEAT_EZ"/>
    <property type="match status" value="1"/>
</dbReference>
<dbReference type="Pfam" id="PF25780">
    <property type="entry name" value="TPR_IPO5"/>
    <property type="match status" value="1"/>
</dbReference>
<sequence length="1953" mass="216229">KKEKGPTPEEAIQKLKETEEILVKKQEFLEQKIQQELQTAKKHGTKNKRAALQALRRKKRLEQQLAQTDGTLSTLEFQREALENATTNTEVLRTMELAAQGMKKAYQDMDIDKVDELMADITEQQEVAQQISDAICRPIGFGDDVDEDELLEELEELEQEELARELLNVDDKEKEPPVKLPNVPSTRLPAGPGLPQTGSTALRMTVLGHPRSWSCQWLLFLMLLLGTVCGPGVEGLTHYKAGDPVILYVNKVGPYHNPQETYHYYQLPVCSPEKIRHKSLSLGEVLDGDRMAESLYEIRFRENVEKRVLCHMKLSSAQVEQLRQAIEELYYFEFVVDDLPIRGFVGYMEESGFLPHSHKIGLWTHLDFHLEFHGDRIIFANVSVRDVKPHSLDGLRPDEVLGLTHTYSVRWSETSVERRSDRRRGDDSGFFPRTLEIHWLSIINSMVLVFLLVGFVAVILMRVLRNDLARYNLDEETSSGGSGDDFDQGDNGWKIIHTDVFRFPPYRGLLCAVLGVGAQFLALGTGIIVMALLGMFNVHRHGAINSAAILLYALTCCISGYVSSHFYRQIGGERWVWNIILTTSLFSVPFFLTWSVVNSVHWANGSTQALPATTILLLLTVWLLVGFPLTVIGGIFGKNNASPFDAPCRTKNIAREIPPQPWYKSTLIHMTVGGFLPFSAISVELYYIFATVWGREQYTLYGILFFVFAILLSVGACISIALTYFQLSGEDYRWWWRSVLSLRAGSLRKPDPPLRAQESSSARSLGTLGWGNLRCQSPVSADFPLNGRGPSWSPQWETMGFRISTCSPSPYRPGSGGSAAAMDPAGLEQILRELLQPDTDRIRRATEQLQIALRDPAALPALCDLLASAADPQIRQFAAVLTRRRLSTRWRRLAADLRESLKSLVLTALQRETAHSVSLSLAQLSATIFRKEGLEAWPQLMQLLQHSTHSPHLPEREMGLLLLSVLVSSRPEAFQPHHRELLRLLNETLGEVGSLGLLFYSLRTLTTMAPYLGTEDVPLARMLVPKLIMAVQTLIPLDEAKACEAVEALDELLESDVPIITSHLSEVLNFCLGVARNVALGDAIRVRILCCLTFLVKVKSKALLKNRLLPPLLHTLFPIMAAEPPLGQLDPEDQDSEEEELEIGLVGETPKHFAVQVGCGKVAGCQASNDWEVGGRFGDGQLFQVVDMLALHLPPEKLCPLLMPMLEEALRSESPYQRKAGLLVLAVLSDGAGDHIRQRLLPPLLQIVCKSLEDPSQVVRNAALFALGQFSENLQPHISSYSGEVMPLLLAYLKSVPPGHTHHLAKACYALENFVENLGRSKVQPYLPELVECMLQPLRSPSSPQAKELAVSALGAIATAAQASLLPYFPTIMEHLREFLLTGREDLQPVQIQSLETLGVLARAVGEPMRPLAEECCQLGLGLCDQVDDPDLRRCTYSLFAALSGLMGEGLAPHLPQITTLMLLSLRSTEGIVPQYDGSSSFLLFDDESDEEEEEELMDEDEEEEEDSEISGYSVENAFFDEKEDTCAALGEISVNASVAFLPYMETVFEEVFKLLECPHLNVRKAAHEALGQFCCALHKACQSCPSEPNTAALQAALARVVPSYMQAVNGERERQVVMAVLEALTGVLRSCGALTLQPPGRLAELCSMLKTVLQRKTACQDTEEEEEEEEEEQAEYDAMLLEHAGEALPALVAAAGGDTFAPFFAGFLPLLLCKTKQGCTVAEKSFAVGTLAESIQGLGAASAQFVSRLLPVLLSNAREADPEVRSNAIFGLGVLAEHGGRPAQEYPQLTGGGGGVRRRVSRELRHGRHFPKLLGLLLPLLARERHDRVRDNICGALARLLMASPTRKPEPQVLAALLHALPLKEDLEEWVTIGHLFSFLYRNSPDQVVDVAPELLRICSLILTDKVPADTKSALLLLLTFLAKQHNDSFHSALGSLPGDKAQELQAALGLT</sequence>
<dbReference type="GO" id="GO:0005765">
    <property type="term" value="C:lysosomal membrane"/>
    <property type="evidence" value="ECO:0007669"/>
    <property type="project" value="UniProtKB-SubCell"/>
</dbReference>
<evidence type="ECO:0000256" key="15">
    <source>
        <dbReference type="ARBA" id="ARBA00039531"/>
    </source>
</evidence>
<keyword evidence="22" id="KW-1185">Reference proteome</keyword>
<dbReference type="SMART" id="SM00913">
    <property type="entry name" value="IBN_N"/>
    <property type="match status" value="1"/>
</dbReference>
<feature type="repeat" description="HEAT" evidence="16">
    <location>
        <begin position="1750"/>
        <end position="1786"/>
    </location>
</feature>
<evidence type="ECO:0000313" key="22">
    <source>
        <dbReference type="Proteomes" id="UP000700334"/>
    </source>
</evidence>
<feature type="transmembrane region" description="Helical" evidence="19">
    <location>
        <begin position="542"/>
        <end position="563"/>
    </location>
</feature>
<dbReference type="InterPro" id="IPR034085">
    <property type="entry name" value="TOG"/>
</dbReference>
<feature type="transmembrane region" description="Helical" evidence="19">
    <location>
        <begin position="509"/>
        <end position="536"/>
    </location>
</feature>
<dbReference type="Proteomes" id="UP000700334">
    <property type="component" value="Unassembled WGS sequence"/>
</dbReference>
<feature type="transmembrane region" description="Helical" evidence="19">
    <location>
        <begin position="575"/>
        <end position="597"/>
    </location>
</feature>
<dbReference type="OrthoDB" id="7862313at2759"/>
<accession>A0A8J5ZXC7</accession>
<keyword evidence="13 19" id="KW-0472">Membrane</keyword>
<comment type="caution">
    <text evidence="21">The sequence shown here is derived from an EMBL/GenBank/DDBJ whole genome shotgun (WGS) entry which is preliminary data.</text>
</comment>
<evidence type="ECO:0000256" key="17">
    <source>
        <dbReference type="SAM" id="Coils"/>
    </source>
</evidence>
<dbReference type="SMART" id="SM01349">
    <property type="entry name" value="TOG"/>
    <property type="match status" value="1"/>
</dbReference>
<reference evidence="21" key="1">
    <citation type="journal article" date="2021" name="Evol. Appl.">
        <title>The genome of the Pyrenean desman and the effects of bottlenecks and inbreeding on the genomic landscape of an endangered species.</title>
        <authorList>
            <person name="Escoda L."/>
            <person name="Castresana J."/>
        </authorList>
    </citation>
    <scope>NUCLEOTIDE SEQUENCE</scope>
    <source>
        <strain evidence="21">IBE-C5619</strain>
    </source>
</reference>
<dbReference type="GO" id="GO:0031902">
    <property type="term" value="C:late endosome membrane"/>
    <property type="evidence" value="ECO:0007669"/>
    <property type="project" value="UniProtKB-SubCell"/>
</dbReference>
<dbReference type="PROSITE" id="PS50077">
    <property type="entry name" value="HEAT_REPEAT"/>
    <property type="match status" value="2"/>
</dbReference>
<dbReference type="InterPro" id="IPR057672">
    <property type="entry name" value="TPR_IPO4/5"/>
</dbReference>
<dbReference type="InterPro" id="IPR005024">
    <property type="entry name" value="Snf7_fam"/>
</dbReference>
<evidence type="ECO:0000256" key="11">
    <source>
        <dbReference type="ARBA" id="ARBA00022989"/>
    </source>
</evidence>